<proteinExistence type="inferred from homology"/>
<dbReference type="RefSeq" id="WP_350446578.1">
    <property type="nucleotide sequence ID" value="NZ_CP158373.1"/>
</dbReference>
<dbReference type="InterPro" id="IPR044112">
    <property type="entry name" value="YihQ_TIM-like"/>
</dbReference>
<accession>A0AAU7XX29</accession>
<dbReference type="EMBL" id="CP158373">
    <property type="protein sequence ID" value="XBY62301.1"/>
    <property type="molecule type" value="Genomic_DNA"/>
</dbReference>
<comment type="similarity">
    <text evidence="1 2">Belongs to the glycosyl hydrolase 31 family.</text>
</comment>
<dbReference type="AlphaFoldDB" id="A0AAU7XX29"/>
<dbReference type="SUPFAM" id="SSF51011">
    <property type="entry name" value="Glycosyl hydrolase domain"/>
    <property type="match status" value="1"/>
</dbReference>
<reference evidence="5" key="1">
    <citation type="submission" date="2023-08" db="EMBL/GenBank/DDBJ databases">
        <title>Increased levels of nutrients transform a symbiont into a lethal pathobiont.</title>
        <authorList>
            <person name="Lachnit T."/>
            <person name="Ulrich L."/>
            <person name="Willmer F.M."/>
            <person name="Hasenbein T."/>
            <person name="Steiner L.X."/>
            <person name="Wolters M."/>
            <person name="Herbst E.M."/>
            <person name="Deines P."/>
        </authorList>
    </citation>
    <scope>NUCLEOTIDE SEQUENCE</scope>
    <source>
        <strain evidence="5">T3</strain>
    </source>
</reference>
<dbReference type="NCBIfam" id="NF007746">
    <property type="entry name" value="PRK10426.1"/>
    <property type="match status" value="1"/>
</dbReference>
<dbReference type="Gene3D" id="2.60.40.1760">
    <property type="entry name" value="glycosyl hydrolase (family 31)"/>
    <property type="match status" value="1"/>
</dbReference>
<dbReference type="PANTHER" id="PTHR46959">
    <property type="entry name" value="SULFOQUINOVOSIDASE"/>
    <property type="match status" value="1"/>
</dbReference>
<dbReference type="InterPro" id="IPR052990">
    <property type="entry name" value="Sulfoquinovosidase_GH31"/>
</dbReference>
<dbReference type="EC" id="3.2.1.20" evidence="5"/>
<dbReference type="Gene3D" id="2.60.40.1180">
    <property type="entry name" value="Golgi alpha-mannosidase II"/>
    <property type="match status" value="1"/>
</dbReference>
<dbReference type="SUPFAM" id="SSF74650">
    <property type="entry name" value="Galactose mutarotase-like"/>
    <property type="match status" value="1"/>
</dbReference>
<evidence type="ECO:0000259" key="4">
    <source>
        <dbReference type="Pfam" id="PF21365"/>
    </source>
</evidence>
<dbReference type="GO" id="GO:0030246">
    <property type="term" value="F:carbohydrate binding"/>
    <property type="evidence" value="ECO:0007669"/>
    <property type="project" value="InterPro"/>
</dbReference>
<keyword evidence="2 5" id="KW-0378">Hydrolase</keyword>
<dbReference type="GO" id="GO:0004558">
    <property type="term" value="F:alpha-1,4-glucosidase activity"/>
    <property type="evidence" value="ECO:0007669"/>
    <property type="project" value="UniProtKB-EC"/>
</dbReference>
<keyword evidence="2 5" id="KW-0326">Glycosidase</keyword>
<dbReference type="CDD" id="cd14752">
    <property type="entry name" value="GH31_N"/>
    <property type="match status" value="1"/>
</dbReference>
<dbReference type="Pfam" id="PF21365">
    <property type="entry name" value="Glyco_hydro_31_3rd"/>
    <property type="match status" value="1"/>
</dbReference>
<dbReference type="InterPro" id="IPR048395">
    <property type="entry name" value="Glyco_hydro_31_C"/>
</dbReference>
<dbReference type="Pfam" id="PF01055">
    <property type="entry name" value="Glyco_hydro_31_2nd"/>
    <property type="match status" value="1"/>
</dbReference>
<feature type="domain" description="Glycoside hydrolase family 31 TIM barrel" evidence="3">
    <location>
        <begin position="313"/>
        <end position="630"/>
    </location>
</feature>
<evidence type="ECO:0000259" key="3">
    <source>
        <dbReference type="Pfam" id="PF01055"/>
    </source>
</evidence>
<evidence type="ECO:0000313" key="5">
    <source>
        <dbReference type="EMBL" id="XBY62301.1"/>
    </source>
</evidence>
<organism evidence="5">
    <name type="scientific">Pseudomonas solani</name>
    <dbReference type="NCBI Taxonomy" id="2731552"/>
    <lineage>
        <taxon>Bacteria</taxon>
        <taxon>Pseudomonadati</taxon>
        <taxon>Pseudomonadota</taxon>
        <taxon>Gammaproteobacteria</taxon>
        <taxon>Pseudomonadales</taxon>
        <taxon>Pseudomonadaceae</taxon>
        <taxon>Pseudomonas</taxon>
    </lineage>
</organism>
<dbReference type="InterPro" id="IPR013780">
    <property type="entry name" value="Glyco_hydro_b"/>
</dbReference>
<dbReference type="InterPro" id="IPR017853">
    <property type="entry name" value="GH"/>
</dbReference>
<dbReference type="InterPro" id="IPR000322">
    <property type="entry name" value="Glyco_hydro_31_TIM"/>
</dbReference>
<evidence type="ECO:0000256" key="1">
    <source>
        <dbReference type="ARBA" id="ARBA00007806"/>
    </source>
</evidence>
<dbReference type="GO" id="GO:0005975">
    <property type="term" value="P:carbohydrate metabolic process"/>
    <property type="evidence" value="ECO:0007669"/>
    <property type="project" value="InterPro"/>
</dbReference>
<dbReference type="SUPFAM" id="SSF51445">
    <property type="entry name" value="(Trans)glycosidases"/>
    <property type="match status" value="1"/>
</dbReference>
<evidence type="ECO:0000256" key="2">
    <source>
        <dbReference type="RuleBase" id="RU361185"/>
    </source>
</evidence>
<dbReference type="Gene3D" id="3.20.20.80">
    <property type="entry name" value="Glycosidases"/>
    <property type="match status" value="1"/>
</dbReference>
<protein>
    <submittedName>
        <fullName evidence="5">Alpha-glucosidase</fullName>
        <ecNumber evidence="5">3.2.1.20</ecNumber>
    </submittedName>
</protein>
<dbReference type="CDD" id="cd06594">
    <property type="entry name" value="GH31_glucosidase_YihQ"/>
    <property type="match status" value="1"/>
</dbReference>
<gene>
    <name evidence="5" type="ORF">ABS648_20355</name>
</gene>
<sequence length="747" mass="82085">MRRWVKGAAAVLLVTAAGVAGWQGLQVWKQRAVLAELVVPPAFAVPRDFEFGDYRLAWNGHGLALSPKGNPTKRLWATEGGFLAAGIGAAEVEEHRGALFVDEHRELLCREQSLDSFQGTGPRLVLRGHLRCADGSVSGYALVLEADGGRGVRLAVALDDPRLNRLYLNWQRDADERFFGFGEQFSAFDLAGRRVPILVQEQGVGRGLQPITLAADLSARAGGDWWTSYAPVPYYLTSKLRAFFSESSAYQVFDLRDPARVGLEVHQGSLTARLYNGDSPAALLQAHTSVVGRMAPLPDWTQHGAILGLQGGTERVRELLGRIDAAGVPVAGLWLQDWVGQRSTSFGKQLWWNWTLDPRHYPQWQTLSAELKARGVRTLAYANPFLADITEKDGEQRNLFREARERGFLMQGADGKPLDLLNTSFSAGLVDLSNPEARRWLKTVLREEMLGQGFSGWMADFGEALPFEAHPASGEDAALLHNRFPEEWARLNRELLEEAGGEGELLFFTRSGYSRSPGLTTSMWLGDQLVTWDAQDGLHSALLGLLSGGLSGFTLNHADTGGYTTISNPLKDYHRSEELLQRWAEFSAFTSLLRTHEGNRPADNHQVYDSPASLAHFARCAQLFAALAPYRRTLMDEAARTGLPLVRPLWLQYPEDPASLEAVPRSFLLGDQLLVAPVLEPGVDRLEVALPAGEWVHLWSQAHYQAAPGTRVRVAAPIGQPAVFYPQGSAVGEALHKALAQRGISGS</sequence>
<dbReference type="InterPro" id="IPR011013">
    <property type="entry name" value="Gal_mutarotase_sf_dom"/>
</dbReference>
<name>A0AAU7XX29_9PSED</name>
<dbReference type="PANTHER" id="PTHR46959:SF2">
    <property type="entry name" value="SULFOQUINOVOSIDASE"/>
    <property type="match status" value="1"/>
</dbReference>
<feature type="domain" description="Glycosyl hydrolase family 31 C-terminal" evidence="4">
    <location>
        <begin position="642"/>
        <end position="730"/>
    </location>
</feature>